<dbReference type="Proteomes" id="UP000053342">
    <property type="component" value="Unassembled WGS sequence"/>
</dbReference>
<gene>
    <name evidence="1" type="ORF">PV06_05168</name>
</gene>
<sequence>MTDNPASHFNELASTYEGLIGLITGDIAHQVLDEMLPAPDSTAVIHDNACGTGLVTQFLEDKAAKTGSFPTIHATDFVPSVVEVTRKKGETLKWKNVEASVMDSQALTFPDESFDLSITNFGIFFLPEPQKGADHIYRTLKPGGTAVVTTWKERRMMETVKQAQKLIRPDLKPLGAPWEEEWSKEETLRSVLENAGFKGNKIQIVERWTDALVDPFLRDVHMVAKTYPAAVKDWSEEEKERLGPEMLKLLQAREAGPAEGLRHIAYVAIAKK</sequence>
<dbReference type="GO" id="GO:0008168">
    <property type="term" value="F:methyltransferase activity"/>
    <property type="evidence" value="ECO:0007669"/>
    <property type="project" value="TreeGrafter"/>
</dbReference>
<dbReference type="SUPFAM" id="SSF53335">
    <property type="entry name" value="S-adenosyl-L-methionine-dependent methyltransferases"/>
    <property type="match status" value="1"/>
</dbReference>
<dbReference type="Pfam" id="PF01209">
    <property type="entry name" value="Ubie_methyltran"/>
    <property type="match status" value="1"/>
</dbReference>
<evidence type="ECO:0008006" key="3">
    <source>
        <dbReference type="Google" id="ProtNLM"/>
    </source>
</evidence>
<organism evidence="1 2">
    <name type="scientific">Exophiala oligosperma</name>
    <dbReference type="NCBI Taxonomy" id="215243"/>
    <lineage>
        <taxon>Eukaryota</taxon>
        <taxon>Fungi</taxon>
        <taxon>Dikarya</taxon>
        <taxon>Ascomycota</taxon>
        <taxon>Pezizomycotina</taxon>
        <taxon>Eurotiomycetes</taxon>
        <taxon>Chaetothyriomycetidae</taxon>
        <taxon>Chaetothyriales</taxon>
        <taxon>Herpotrichiellaceae</taxon>
        <taxon>Exophiala</taxon>
    </lineage>
</organism>
<dbReference type="RefSeq" id="XP_016264351.1">
    <property type="nucleotide sequence ID" value="XM_016406145.1"/>
</dbReference>
<proteinExistence type="predicted"/>
<keyword evidence="2" id="KW-1185">Reference proteome</keyword>
<accession>A0A0D2DNQ2</accession>
<dbReference type="HOGENOM" id="CLU_065416_2_1_1"/>
<dbReference type="PANTHER" id="PTHR43591">
    <property type="entry name" value="METHYLTRANSFERASE"/>
    <property type="match status" value="1"/>
</dbReference>
<evidence type="ECO:0000313" key="1">
    <source>
        <dbReference type="EMBL" id="KIW44135.1"/>
    </source>
</evidence>
<reference evidence="1 2" key="1">
    <citation type="submission" date="2015-01" db="EMBL/GenBank/DDBJ databases">
        <title>The Genome Sequence of Exophiala oligosperma CBS72588.</title>
        <authorList>
            <consortium name="The Broad Institute Genomics Platform"/>
            <person name="Cuomo C."/>
            <person name="de Hoog S."/>
            <person name="Gorbushina A."/>
            <person name="Stielow B."/>
            <person name="Teixiera M."/>
            <person name="Abouelleil A."/>
            <person name="Chapman S.B."/>
            <person name="Priest M."/>
            <person name="Young S.K."/>
            <person name="Wortman J."/>
            <person name="Nusbaum C."/>
            <person name="Birren B."/>
        </authorList>
    </citation>
    <scope>NUCLEOTIDE SEQUENCE [LARGE SCALE GENOMIC DNA]</scope>
    <source>
        <strain evidence="1 2">CBS 72588</strain>
    </source>
</reference>
<evidence type="ECO:0000313" key="2">
    <source>
        <dbReference type="Proteomes" id="UP000053342"/>
    </source>
</evidence>
<dbReference type="OrthoDB" id="2013972at2759"/>
<dbReference type="InterPro" id="IPR029063">
    <property type="entry name" value="SAM-dependent_MTases_sf"/>
</dbReference>
<dbReference type="PANTHER" id="PTHR43591:SF105">
    <property type="entry name" value="METHYLTRANSFERASE DOMAIN-CONTAINING PROTEIN-RELATED"/>
    <property type="match status" value="1"/>
</dbReference>
<dbReference type="EMBL" id="KN847335">
    <property type="protein sequence ID" value="KIW44135.1"/>
    <property type="molecule type" value="Genomic_DNA"/>
</dbReference>
<dbReference type="GeneID" id="27357242"/>
<dbReference type="Gene3D" id="3.40.50.150">
    <property type="entry name" value="Vaccinia Virus protein VP39"/>
    <property type="match status" value="1"/>
</dbReference>
<dbReference type="AlphaFoldDB" id="A0A0D2DNQ2"/>
<protein>
    <recommendedName>
        <fullName evidence="3">Methyltransferase type 11 domain-containing protein</fullName>
    </recommendedName>
</protein>
<name>A0A0D2DNQ2_9EURO</name>
<dbReference type="STRING" id="215243.A0A0D2DNQ2"/>
<dbReference type="CDD" id="cd02440">
    <property type="entry name" value="AdoMet_MTases"/>
    <property type="match status" value="1"/>
</dbReference>
<dbReference type="VEuPathDB" id="FungiDB:PV06_05168"/>